<dbReference type="InterPro" id="IPR001580">
    <property type="entry name" value="Calret/calnex"/>
</dbReference>
<dbReference type="GO" id="GO:0005509">
    <property type="term" value="F:calcium ion binding"/>
    <property type="evidence" value="ECO:0007669"/>
    <property type="project" value="InterPro"/>
</dbReference>
<evidence type="ECO:0000256" key="1">
    <source>
        <dbReference type="RuleBase" id="RU362126"/>
    </source>
</evidence>
<dbReference type="PANTHER" id="PTHR35317:SF35">
    <property type="entry name" value="DUF4219 DOMAIN-CONTAINING PROTEIN"/>
    <property type="match status" value="1"/>
</dbReference>
<feature type="compositionally biased region" description="Basic and acidic residues" evidence="2">
    <location>
        <begin position="532"/>
        <end position="559"/>
    </location>
</feature>
<protein>
    <submittedName>
        <fullName evidence="3">Uncharacterized protein</fullName>
    </submittedName>
</protein>
<dbReference type="Gene3D" id="2.10.250.10">
    <property type="entry name" value="Calreticulin/calnexin, P domain"/>
    <property type="match status" value="1"/>
</dbReference>
<dbReference type="Pfam" id="PF14223">
    <property type="entry name" value="Retrotran_gag_2"/>
    <property type="match status" value="1"/>
</dbReference>
<dbReference type="GO" id="GO:0051082">
    <property type="term" value="F:unfolded protein binding"/>
    <property type="evidence" value="ECO:0007669"/>
    <property type="project" value="InterPro"/>
</dbReference>
<dbReference type="PANTHER" id="PTHR35317">
    <property type="entry name" value="OS04G0629600 PROTEIN"/>
    <property type="match status" value="1"/>
</dbReference>
<feature type="region of interest" description="Disordered" evidence="2">
    <location>
        <begin position="50"/>
        <end position="70"/>
    </location>
</feature>
<dbReference type="InterPro" id="IPR009033">
    <property type="entry name" value="Calreticulin/calnexin_P_dom_sf"/>
</dbReference>
<evidence type="ECO:0000313" key="3">
    <source>
        <dbReference type="EMBL" id="VFU39847.1"/>
    </source>
</evidence>
<feature type="region of interest" description="Disordered" evidence="2">
    <location>
        <begin position="380"/>
        <end position="400"/>
    </location>
</feature>
<dbReference type="SUPFAM" id="SSF63887">
    <property type="entry name" value="P-domain of calnexin/calreticulin"/>
    <property type="match status" value="1"/>
</dbReference>
<dbReference type="Pfam" id="PF00262">
    <property type="entry name" value="Calreticulin"/>
    <property type="match status" value="1"/>
</dbReference>
<gene>
    <name evidence="3" type="ORF">SVIM_LOCUS224137</name>
</gene>
<sequence length="601" mass="69485">MVSNGELRTPQFNGENYDFWSVKMKTILIAFDLWDVVEFGMESNSVLTVESKKEEDESESEEAAGSKGKKVGEAIVSKESRIKNAKALSLIQGALSDDIFPRLRNEETAQGAWNVLKREYRGDKRVRAVKLQAVRGEFEYMRMEENESLEHYLAKFFEVVNNLKSLGEEVPEKRIVQKLLMSLSRRYKSIVSIIEETRDLDVLRAEEVIASVKVFDRRENLHDERESSAGIEKAFSSFKVGYNQEPAAANRFSQGVNPKWQRQDQSHSTWNQGRNLMNNHNMNWNQRAEASHGNTFSSQYKNMNNNQLNTKPQCSTCQKFHHGVCRYKGQPKCGRCNLFGHNTNDCKDYEQMANCANEKEEVFIANAFYACHAASVQEENDEVKKENDDYDDGDSLDDTDEEHAASEIAILKTNESAEEDAAEWKRKYDIAVRETKAALEKVAASSFEKDFQEMQEMLQQLKLEKEKIEVLLKEKDEMLKAKDDEIEMKGKEHEKMKSEFQKLEIERLAQIERAQRHVESLYSDWDLLPPKTIKDPEAKKPEGWDDKEYIPDLEDKKPEDWDDEEDGEWTAITILIQCHGSQRKLRTPTTRANGRHQLLTT</sequence>
<dbReference type="GO" id="GO:0006457">
    <property type="term" value="P:protein folding"/>
    <property type="evidence" value="ECO:0007669"/>
    <property type="project" value="InterPro"/>
</dbReference>
<dbReference type="InterPro" id="IPR018124">
    <property type="entry name" value="Calret/calnex_CS"/>
</dbReference>
<evidence type="ECO:0000256" key="2">
    <source>
        <dbReference type="SAM" id="MobiDB-lite"/>
    </source>
</evidence>
<reference evidence="3" key="1">
    <citation type="submission" date="2019-03" db="EMBL/GenBank/DDBJ databases">
        <authorList>
            <person name="Mank J."/>
            <person name="Almeida P."/>
        </authorList>
    </citation>
    <scope>NUCLEOTIDE SEQUENCE</scope>
    <source>
        <strain evidence="3">78183</strain>
    </source>
</reference>
<dbReference type="GO" id="GO:0005783">
    <property type="term" value="C:endoplasmic reticulum"/>
    <property type="evidence" value="ECO:0007669"/>
    <property type="project" value="InterPro"/>
</dbReference>
<feature type="region of interest" description="Disordered" evidence="2">
    <location>
        <begin position="530"/>
        <end position="564"/>
    </location>
</feature>
<keyword evidence="1" id="KW-0256">Endoplasmic reticulum</keyword>
<dbReference type="AlphaFoldDB" id="A0A6N2LG76"/>
<organism evidence="3">
    <name type="scientific">Salix viminalis</name>
    <name type="common">Common osier</name>
    <name type="synonym">Basket willow</name>
    <dbReference type="NCBI Taxonomy" id="40686"/>
    <lineage>
        <taxon>Eukaryota</taxon>
        <taxon>Viridiplantae</taxon>
        <taxon>Streptophyta</taxon>
        <taxon>Embryophyta</taxon>
        <taxon>Tracheophyta</taxon>
        <taxon>Spermatophyta</taxon>
        <taxon>Magnoliopsida</taxon>
        <taxon>eudicotyledons</taxon>
        <taxon>Gunneridae</taxon>
        <taxon>Pentapetalae</taxon>
        <taxon>rosids</taxon>
        <taxon>fabids</taxon>
        <taxon>Malpighiales</taxon>
        <taxon>Salicaceae</taxon>
        <taxon>Saliceae</taxon>
        <taxon>Salix</taxon>
    </lineage>
</organism>
<feature type="compositionally biased region" description="Acidic residues" evidence="2">
    <location>
        <begin position="388"/>
        <end position="400"/>
    </location>
</feature>
<accession>A0A6N2LG76</accession>
<comment type="similarity">
    <text evidence="1">Belongs to the calreticulin family.</text>
</comment>
<dbReference type="EMBL" id="CAADRP010001534">
    <property type="protein sequence ID" value="VFU39847.1"/>
    <property type="molecule type" value="Genomic_DNA"/>
</dbReference>
<name>A0A6N2LG76_SALVM</name>
<proteinExistence type="inferred from homology"/>
<dbReference type="PROSITE" id="PS00805">
    <property type="entry name" value="CALRETICULIN_REPEAT"/>
    <property type="match status" value="1"/>
</dbReference>
<keyword evidence="1" id="KW-0143">Chaperone</keyword>